<dbReference type="Pfam" id="PF00289">
    <property type="entry name" value="Biotin_carb_N"/>
    <property type="match status" value="1"/>
</dbReference>
<feature type="domain" description="Biotin carboxylation" evidence="21">
    <location>
        <begin position="3"/>
        <end position="446"/>
    </location>
</feature>
<evidence type="ECO:0000256" key="12">
    <source>
        <dbReference type="ARBA" id="ARBA00022842"/>
    </source>
</evidence>
<evidence type="ECO:0000256" key="4">
    <source>
        <dbReference type="ARBA" id="ARBA00013263"/>
    </source>
</evidence>
<dbReference type="SUPFAM" id="SSF56059">
    <property type="entry name" value="Glutathione synthetase ATP-binding domain-like"/>
    <property type="match status" value="1"/>
</dbReference>
<dbReference type="InterPro" id="IPR051602">
    <property type="entry name" value="ACC_Biotin_Carboxylase"/>
</dbReference>
<dbReference type="InterPro" id="IPR005481">
    <property type="entry name" value="BC-like_N"/>
</dbReference>
<dbReference type="PROSITE" id="PS00867">
    <property type="entry name" value="CPSASE_2"/>
    <property type="match status" value="1"/>
</dbReference>
<keyword evidence="6 19" id="KW-0444">Lipid biosynthesis</keyword>
<dbReference type="Proteomes" id="UP000788153">
    <property type="component" value="Unassembled WGS sequence"/>
</dbReference>
<comment type="caution">
    <text evidence="22">The sequence shown here is derived from an EMBL/GenBank/DDBJ whole genome shotgun (WGS) entry which is preliminary data.</text>
</comment>
<dbReference type="SMART" id="SM00878">
    <property type="entry name" value="Biotin_carb_C"/>
    <property type="match status" value="1"/>
</dbReference>
<evidence type="ECO:0000256" key="15">
    <source>
        <dbReference type="ARBA" id="ARBA00023267"/>
    </source>
</evidence>
<feature type="domain" description="ATP-grasp" evidence="20">
    <location>
        <begin position="122"/>
        <end position="318"/>
    </location>
</feature>
<evidence type="ECO:0000256" key="8">
    <source>
        <dbReference type="ARBA" id="ARBA00022723"/>
    </source>
</evidence>
<evidence type="ECO:0000256" key="7">
    <source>
        <dbReference type="ARBA" id="ARBA00022598"/>
    </source>
</evidence>
<dbReference type="SUPFAM" id="SSF51246">
    <property type="entry name" value="Rudiment single hybrid motif"/>
    <property type="match status" value="1"/>
</dbReference>
<keyword evidence="15 19" id="KW-0092">Biotin</keyword>
<sequence length="448" mass="48867">MAKISKLLIANRGEIALRIHRACHEMGIKTVAVHSTADADAMHVRLADEAVCIGPPAASESYLNIPNIISAAEITGADAIHPGYGFLSENAKFAEIVELHNLMFVGPKPEHIRTMGDKVEAKRTAGALGLPLVPGSDGAISDIGEAKRIAAEIGYPVIIKAASGGGGRGMKVCASEDQLETLMQQAGSEAKAAFGDATVYMEKYLGNPRHIEFQVFGDGNGGAIHLGERDCSLQRRHQKVLEEAPSPVLGAEDRARMGATCAKAMADMGYRGAGTIEFLWENGEFYFIEMNTRLQVEHPVTEAITGVDLVREQIRIAEGQPLSITQDEIEFKGHAIECRINAEDARTFAPSPGKVTYYHAPGGLHVRVDSGLYAGYRIPPYYDSMIAKLIVYGRTREGCIRRLRRALEEFVVEGVKTTIPLHQALLDDPEFQAGDYTIKWLEEWLARE</sequence>
<evidence type="ECO:0000256" key="6">
    <source>
        <dbReference type="ARBA" id="ARBA00022516"/>
    </source>
</evidence>
<dbReference type="PROSITE" id="PS50975">
    <property type="entry name" value="ATP_GRASP"/>
    <property type="match status" value="1"/>
</dbReference>
<gene>
    <name evidence="22" type="ORF">FHT01_000365</name>
</gene>
<evidence type="ECO:0000256" key="17">
    <source>
        <dbReference type="ARBA" id="ARBA00048600"/>
    </source>
</evidence>
<evidence type="ECO:0000256" key="14">
    <source>
        <dbReference type="ARBA" id="ARBA00023160"/>
    </source>
</evidence>
<evidence type="ECO:0000256" key="3">
    <source>
        <dbReference type="ARBA" id="ARBA00011750"/>
    </source>
</evidence>
<protein>
    <recommendedName>
        <fullName evidence="5 19">Biotin carboxylase</fullName>
        <ecNumber evidence="4 19">6.3.4.14</ecNumber>
    </recommendedName>
    <alternativeName>
        <fullName evidence="16 19">Acetyl-coenzyme A carboxylase biotin carboxylase subunit A</fullName>
    </alternativeName>
</protein>
<dbReference type="Gene3D" id="3.30.1490.20">
    <property type="entry name" value="ATP-grasp fold, A domain"/>
    <property type="match status" value="1"/>
</dbReference>
<keyword evidence="8" id="KW-0479">Metal-binding</keyword>
<dbReference type="GO" id="GO:0004075">
    <property type="term" value="F:biotin carboxylase activity"/>
    <property type="evidence" value="ECO:0007669"/>
    <property type="project" value="UniProtKB-EC"/>
</dbReference>
<accession>A0ABX0TWY5</accession>
<evidence type="ECO:0000256" key="13">
    <source>
        <dbReference type="ARBA" id="ARBA00023098"/>
    </source>
</evidence>
<keyword evidence="13 19" id="KW-0443">Lipid metabolism</keyword>
<dbReference type="EMBL" id="JAASQP010000001">
    <property type="protein sequence ID" value="NIJ22823.1"/>
    <property type="molecule type" value="Genomic_DNA"/>
</dbReference>
<dbReference type="InterPro" id="IPR005482">
    <property type="entry name" value="Biotin_COase_C"/>
</dbReference>
<dbReference type="PANTHER" id="PTHR48095">
    <property type="entry name" value="PYRUVATE CARBOXYLASE SUBUNIT A"/>
    <property type="match status" value="1"/>
</dbReference>
<dbReference type="RefSeq" id="WP_140048024.1">
    <property type="nucleotide sequence ID" value="NZ_BAAAEV010000001.1"/>
</dbReference>
<evidence type="ECO:0000313" key="22">
    <source>
        <dbReference type="EMBL" id="NIJ22823.1"/>
    </source>
</evidence>
<dbReference type="Pfam" id="PF02786">
    <property type="entry name" value="CPSase_L_D2"/>
    <property type="match status" value="1"/>
</dbReference>
<keyword evidence="12" id="KW-0460">Magnesium</keyword>
<dbReference type="PROSITE" id="PS50979">
    <property type="entry name" value="BC"/>
    <property type="match status" value="1"/>
</dbReference>
<dbReference type="InterPro" id="IPR011761">
    <property type="entry name" value="ATP-grasp"/>
</dbReference>
<comment type="function">
    <text evidence="1 19">This protein is a component of the acetyl coenzyme A carboxylase complex; first, biotin carboxylase catalyzes the carboxylation of the carrier protein and then the transcarboxylase transfers the carboxyl group to form malonyl-CoA.</text>
</comment>
<evidence type="ECO:0000256" key="2">
    <source>
        <dbReference type="ARBA" id="ARBA00004956"/>
    </source>
</evidence>
<dbReference type="NCBIfam" id="NF006367">
    <property type="entry name" value="PRK08591.1"/>
    <property type="match status" value="1"/>
</dbReference>
<dbReference type="InterPro" id="IPR011054">
    <property type="entry name" value="Rudment_hybrid_motif"/>
</dbReference>
<comment type="catalytic activity">
    <reaction evidence="17 19">
        <text>N(6)-biotinyl-L-lysyl-[protein] + hydrogencarbonate + ATP = N(6)-carboxybiotinyl-L-lysyl-[protein] + ADP + phosphate + H(+)</text>
        <dbReference type="Rhea" id="RHEA:13501"/>
        <dbReference type="Rhea" id="RHEA-COMP:10505"/>
        <dbReference type="Rhea" id="RHEA-COMP:10506"/>
        <dbReference type="ChEBI" id="CHEBI:15378"/>
        <dbReference type="ChEBI" id="CHEBI:17544"/>
        <dbReference type="ChEBI" id="CHEBI:30616"/>
        <dbReference type="ChEBI" id="CHEBI:43474"/>
        <dbReference type="ChEBI" id="CHEBI:83144"/>
        <dbReference type="ChEBI" id="CHEBI:83145"/>
        <dbReference type="ChEBI" id="CHEBI:456216"/>
        <dbReference type="EC" id="6.3.4.14"/>
    </reaction>
</comment>
<dbReference type="InterPro" id="IPR013815">
    <property type="entry name" value="ATP_grasp_subdomain_1"/>
</dbReference>
<evidence type="ECO:0000256" key="18">
    <source>
        <dbReference type="PROSITE-ProRule" id="PRU00409"/>
    </source>
</evidence>
<evidence type="ECO:0000256" key="5">
    <source>
        <dbReference type="ARBA" id="ARBA00017242"/>
    </source>
</evidence>
<keyword evidence="9 18" id="KW-0547">Nucleotide-binding</keyword>
<name>A0ABX0TWY5_9SPHN</name>
<dbReference type="InterPro" id="IPR011764">
    <property type="entry name" value="Biotin_carboxylation_dom"/>
</dbReference>
<evidence type="ECO:0000256" key="9">
    <source>
        <dbReference type="ARBA" id="ARBA00022741"/>
    </source>
</evidence>
<dbReference type="NCBIfam" id="TIGR00514">
    <property type="entry name" value="accC"/>
    <property type="match status" value="1"/>
</dbReference>
<comment type="subunit">
    <text evidence="3 19">Acetyl-CoA carboxylase is a heterohexamer of biotin carboxyl carrier protein, biotin carboxylase and the two subunits of carboxyl transferase in a 2:2 complex.</text>
</comment>
<dbReference type="Gene3D" id="3.30.470.20">
    <property type="entry name" value="ATP-grasp fold, B domain"/>
    <property type="match status" value="2"/>
</dbReference>
<organism evidence="22 23">
    <name type="scientific">Sphingomonas japonica</name>
    <dbReference type="NCBI Taxonomy" id="511662"/>
    <lineage>
        <taxon>Bacteria</taxon>
        <taxon>Pseudomonadati</taxon>
        <taxon>Pseudomonadota</taxon>
        <taxon>Alphaproteobacteria</taxon>
        <taxon>Sphingomonadales</taxon>
        <taxon>Sphingomonadaceae</taxon>
        <taxon>Sphingomonas</taxon>
    </lineage>
</organism>
<evidence type="ECO:0000256" key="10">
    <source>
        <dbReference type="ARBA" id="ARBA00022832"/>
    </source>
</evidence>
<keyword evidence="14 19" id="KW-0275">Fatty acid biosynthesis</keyword>
<dbReference type="InterPro" id="IPR005479">
    <property type="entry name" value="CPAse_ATP-bd"/>
</dbReference>
<proteinExistence type="predicted"/>
<evidence type="ECO:0000313" key="23">
    <source>
        <dbReference type="Proteomes" id="UP000788153"/>
    </source>
</evidence>
<dbReference type="EC" id="6.3.4.14" evidence="4 19"/>
<evidence type="ECO:0000256" key="1">
    <source>
        <dbReference type="ARBA" id="ARBA00003761"/>
    </source>
</evidence>
<dbReference type="SUPFAM" id="SSF52440">
    <property type="entry name" value="PreATP-grasp domain"/>
    <property type="match status" value="1"/>
</dbReference>
<dbReference type="Pfam" id="PF02785">
    <property type="entry name" value="Biotin_carb_C"/>
    <property type="match status" value="1"/>
</dbReference>
<keyword evidence="7 19" id="KW-0436">Ligase</keyword>
<evidence type="ECO:0000259" key="20">
    <source>
        <dbReference type="PROSITE" id="PS50975"/>
    </source>
</evidence>
<keyword evidence="23" id="KW-1185">Reference proteome</keyword>
<dbReference type="GO" id="GO:0003989">
    <property type="term" value="F:acetyl-CoA carboxylase activity"/>
    <property type="evidence" value="ECO:0007669"/>
    <property type="project" value="UniProtKB-EC"/>
</dbReference>
<keyword evidence="11 18" id="KW-0067">ATP-binding</keyword>
<dbReference type="PROSITE" id="PS00866">
    <property type="entry name" value="CPSASE_1"/>
    <property type="match status" value="1"/>
</dbReference>
<dbReference type="InterPro" id="IPR004549">
    <property type="entry name" value="Acetyl_CoA_COase_biotin_COase"/>
</dbReference>
<evidence type="ECO:0000256" key="19">
    <source>
        <dbReference type="RuleBase" id="RU365063"/>
    </source>
</evidence>
<dbReference type="PANTHER" id="PTHR48095:SF2">
    <property type="entry name" value="BIOTIN CARBOXYLASE, CHLOROPLASTIC"/>
    <property type="match status" value="1"/>
</dbReference>
<evidence type="ECO:0000256" key="11">
    <source>
        <dbReference type="ARBA" id="ARBA00022840"/>
    </source>
</evidence>
<keyword evidence="10 19" id="KW-0276">Fatty acid metabolism</keyword>
<dbReference type="InterPro" id="IPR016185">
    <property type="entry name" value="PreATP-grasp_dom_sf"/>
</dbReference>
<comment type="pathway">
    <text evidence="2 19">Lipid metabolism; malonyl-CoA biosynthesis; malonyl-CoA from acetyl-CoA: step 1/1.</text>
</comment>
<evidence type="ECO:0000259" key="21">
    <source>
        <dbReference type="PROSITE" id="PS50979"/>
    </source>
</evidence>
<reference evidence="22 23" key="1">
    <citation type="submission" date="2020-03" db="EMBL/GenBank/DDBJ databases">
        <title>Genomic Encyclopedia of Type Strains, Phase IV (KMG-IV): sequencing the most valuable type-strain genomes for metagenomic binning, comparative biology and taxonomic classification.</title>
        <authorList>
            <person name="Goeker M."/>
        </authorList>
    </citation>
    <scope>NUCLEOTIDE SEQUENCE [LARGE SCALE GENOMIC DNA]</scope>
    <source>
        <strain evidence="22 23">DSM 22753</strain>
    </source>
</reference>
<evidence type="ECO:0000256" key="16">
    <source>
        <dbReference type="ARBA" id="ARBA00033786"/>
    </source>
</evidence>